<proteinExistence type="predicted"/>
<evidence type="ECO:0000313" key="2">
    <source>
        <dbReference type="EMBL" id="OAA62800.1"/>
    </source>
</evidence>
<reference evidence="2 3" key="1">
    <citation type="journal article" date="2016" name="Genome Biol. Evol.">
        <title>Divergent and convergent evolution of fungal pathogenicity.</title>
        <authorList>
            <person name="Shang Y."/>
            <person name="Xiao G."/>
            <person name="Zheng P."/>
            <person name="Cen K."/>
            <person name="Zhan S."/>
            <person name="Wang C."/>
        </authorList>
    </citation>
    <scope>NUCLEOTIDE SEQUENCE [LARGE SCALE GENOMIC DNA]</scope>
    <source>
        <strain evidence="2 3">RCEF 264</strain>
    </source>
</reference>
<evidence type="ECO:0000313" key="3">
    <source>
        <dbReference type="Proteomes" id="UP000076874"/>
    </source>
</evidence>
<feature type="region of interest" description="Disordered" evidence="1">
    <location>
        <begin position="51"/>
        <end position="107"/>
    </location>
</feature>
<comment type="caution">
    <text evidence="2">The sequence shown here is derived from an EMBL/GenBank/DDBJ whole genome shotgun (WGS) entry which is preliminary data.</text>
</comment>
<organism evidence="2 3">
    <name type="scientific">Niveomyces insectorum RCEF 264</name>
    <dbReference type="NCBI Taxonomy" id="1081102"/>
    <lineage>
        <taxon>Eukaryota</taxon>
        <taxon>Fungi</taxon>
        <taxon>Dikarya</taxon>
        <taxon>Ascomycota</taxon>
        <taxon>Pezizomycotina</taxon>
        <taxon>Sordariomycetes</taxon>
        <taxon>Hypocreomycetidae</taxon>
        <taxon>Hypocreales</taxon>
        <taxon>Cordycipitaceae</taxon>
        <taxon>Niveomyces</taxon>
    </lineage>
</organism>
<keyword evidence="3" id="KW-1185">Reference proteome</keyword>
<gene>
    <name evidence="2" type="ORF">SPI_04340</name>
</gene>
<feature type="compositionally biased region" description="Gly residues" evidence="1">
    <location>
        <begin position="53"/>
        <end position="71"/>
    </location>
</feature>
<evidence type="ECO:0000256" key="1">
    <source>
        <dbReference type="SAM" id="MobiDB-lite"/>
    </source>
</evidence>
<name>A0A167VMX6_9HYPO</name>
<dbReference type="AlphaFoldDB" id="A0A167VMX6"/>
<dbReference type="EMBL" id="AZHD01000006">
    <property type="protein sequence ID" value="OAA62800.1"/>
    <property type="molecule type" value="Genomic_DNA"/>
</dbReference>
<dbReference type="Proteomes" id="UP000076874">
    <property type="component" value="Unassembled WGS sequence"/>
</dbReference>
<feature type="compositionally biased region" description="Basic and acidic residues" evidence="1">
    <location>
        <begin position="186"/>
        <end position="199"/>
    </location>
</feature>
<protein>
    <submittedName>
        <fullName evidence="2">Uncharacterized protein</fullName>
    </submittedName>
</protein>
<feature type="compositionally biased region" description="Basic residues" evidence="1">
    <location>
        <begin position="86"/>
        <end position="107"/>
    </location>
</feature>
<accession>A0A167VMX6</accession>
<feature type="region of interest" description="Disordered" evidence="1">
    <location>
        <begin position="126"/>
        <end position="232"/>
    </location>
</feature>
<sequence length="275" mass="28554">MELHFTDEVLKKTKGKVIVLTAGAASHPRPRRDQFFERRLLLPHRLCVHARSGRGGSCGTGGGGGTGGSMDGSGTDNTGQAPPQKPRAHGVPRRHHRESGRARLRRVQARCRRPAAVVCAVRAGAVRRAGQRRVPVDDRHAHGRQPRGALGGGGPAAEHGRRRGAADPAAGGRADAQRQRGVHCGGPERGHGGGLRAHDAGVAGPRTRRGRAPPAGVCGAGGRLGRDGGELAGKVTRTAREKKGQEGKGRGSHYVVGDTAFGIFCAAMDRGPANG</sequence>